<dbReference type="SUPFAM" id="SSF46894">
    <property type="entry name" value="C-terminal effector domain of the bipartite response regulators"/>
    <property type="match status" value="1"/>
</dbReference>
<name>A0A516R2B4_STRST</name>
<evidence type="ECO:0000256" key="1">
    <source>
        <dbReference type="ARBA" id="ARBA00023015"/>
    </source>
</evidence>
<proteinExistence type="predicted"/>
<protein>
    <submittedName>
        <fullName evidence="7">Response regulator transcription factor</fullName>
    </submittedName>
</protein>
<dbReference type="SMART" id="SM00421">
    <property type="entry name" value="HTH_LUXR"/>
    <property type="match status" value="1"/>
</dbReference>
<evidence type="ECO:0000313" key="7">
    <source>
        <dbReference type="EMBL" id="QDQ09781.1"/>
    </source>
</evidence>
<dbReference type="PROSITE" id="PS50043">
    <property type="entry name" value="HTH_LUXR_2"/>
    <property type="match status" value="1"/>
</dbReference>
<dbReference type="EMBL" id="CP040916">
    <property type="protein sequence ID" value="QDQ09781.1"/>
    <property type="molecule type" value="Genomic_DNA"/>
</dbReference>
<dbReference type="GO" id="GO:0006355">
    <property type="term" value="P:regulation of DNA-templated transcription"/>
    <property type="evidence" value="ECO:0007669"/>
    <property type="project" value="InterPro"/>
</dbReference>
<dbReference type="InterPro" id="IPR000792">
    <property type="entry name" value="Tscrpt_reg_LuxR_C"/>
</dbReference>
<evidence type="ECO:0000259" key="6">
    <source>
        <dbReference type="PROSITE" id="PS50110"/>
    </source>
</evidence>
<dbReference type="AlphaFoldDB" id="A0A516R2B4"/>
<evidence type="ECO:0000313" key="8">
    <source>
        <dbReference type="Proteomes" id="UP000316806"/>
    </source>
</evidence>
<gene>
    <name evidence="7" type="ORF">FH965_03750</name>
</gene>
<comment type="caution">
    <text evidence="4">Lacks conserved residue(s) required for the propagation of feature annotation.</text>
</comment>
<dbReference type="PROSITE" id="PS00622">
    <property type="entry name" value="HTH_LUXR_1"/>
    <property type="match status" value="1"/>
</dbReference>
<keyword evidence="1" id="KW-0805">Transcription regulation</keyword>
<feature type="domain" description="HTH luxR-type" evidence="5">
    <location>
        <begin position="203"/>
        <end position="268"/>
    </location>
</feature>
<dbReference type="GO" id="GO:0000160">
    <property type="term" value="P:phosphorelay signal transduction system"/>
    <property type="evidence" value="ECO:0007669"/>
    <property type="project" value="InterPro"/>
</dbReference>
<evidence type="ECO:0000256" key="3">
    <source>
        <dbReference type="ARBA" id="ARBA00023163"/>
    </source>
</evidence>
<dbReference type="SUPFAM" id="SSF52172">
    <property type="entry name" value="CheY-like"/>
    <property type="match status" value="1"/>
</dbReference>
<accession>A0A516R2B4</accession>
<dbReference type="InterPro" id="IPR039420">
    <property type="entry name" value="WalR-like"/>
</dbReference>
<organism evidence="7 8">
    <name type="scientific">Streptomyces spectabilis</name>
    <dbReference type="NCBI Taxonomy" id="68270"/>
    <lineage>
        <taxon>Bacteria</taxon>
        <taxon>Bacillati</taxon>
        <taxon>Actinomycetota</taxon>
        <taxon>Actinomycetes</taxon>
        <taxon>Kitasatosporales</taxon>
        <taxon>Streptomycetaceae</taxon>
        <taxon>Streptomyces</taxon>
    </lineage>
</organism>
<keyword evidence="3" id="KW-0804">Transcription</keyword>
<dbReference type="InterPro" id="IPR016032">
    <property type="entry name" value="Sig_transdc_resp-reg_C-effctor"/>
</dbReference>
<dbReference type="InterPro" id="IPR001789">
    <property type="entry name" value="Sig_transdc_resp-reg_receiver"/>
</dbReference>
<dbReference type="PRINTS" id="PR00038">
    <property type="entry name" value="HTHLUXR"/>
</dbReference>
<feature type="domain" description="Response regulatory" evidence="6">
    <location>
        <begin position="63"/>
        <end position="177"/>
    </location>
</feature>
<reference evidence="7 8" key="1">
    <citation type="journal article" date="2019" name="J. Ind. Microbiol. Biotechnol.">
        <title>The complete genomic sequence of Streptomyces spectabilis NRRL-2792 and identification of secondary metabolite biosynthetic gene clusters.</title>
        <authorList>
            <person name="Sinha A."/>
            <person name="Phillips-Salemka S."/>
            <person name="Niraula T.A."/>
            <person name="Short K.A."/>
            <person name="Niraula N.P."/>
        </authorList>
    </citation>
    <scope>NUCLEOTIDE SEQUENCE [LARGE SCALE GENOMIC DNA]</scope>
    <source>
        <strain evidence="7 8">NRRL 2792</strain>
    </source>
</reference>
<dbReference type="PROSITE" id="PS50110">
    <property type="entry name" value="RESPONSE_REGULATORY"/>
    <property type="match status" value="1"/>
</dbReference>
<evidence type="ECO:0000259" key="5">
    <source>
        <dbReference type="PROSITE" id="PS50043"/>
    </source>
</evidence>
<dbReference type="GO" id="GO:0003677">
    <property type="term" value="F:DNA binding"/>
    <property type="evidence" value="ECO:0007669"/>
    <property type="project" value="UniProtKB-KW"/>
</dbReference>
<dbReference type="Proteomes" id="UP000316806">
    <property type="component" value="Chromosome"/>
</dbReference>
<dbReference type="PANTHER" id="PTHR43214:SF41">
    <property type="entry name" value="NITRATE_NITRITE RESPONSE REGULATOR PROTEIN NARP"/>
    <property type="match status" value="1"/>
</dbReference>
<sequence length="291" mass="31392">MPTVHGSGPHFRLSHRKQRQLRLIDRSAPSALIDLVAASDARPPQRPRTAIRGKRTPHMAQIRLLIADDRVVTRSGLVAMSREAPGLDVVGVAQDVAGVLAAVDCLDPDIVLLNLRKLSGDSLRRLAHVIGTHVSIIVLWCHDSAVTVQDALRAKVAGFMALEILQEEFASVIALVDRGCAAYLFPRERIRDISDGYPTATVTSGAMSTLTSRESDVLRLLAGGMTNKQIGSALHIAENTVKKHVHRAMNKLSASSRVEAALLVSRLGPLELTAHGRTARGQQRSDLSSTS</sequence>
<dbReference type="InterPro" id="IPR011006">
    <property type="entry name" value="CheY-like_superfamily"/>
</dbReference>
<dbReference type="CDD" id="cd06170">
    <property type="entry name" value="LuxR_C_like"/>
    <property type="match status" value="1"/>
</dbReference>
<evidence type="ECO:0000256" key="4">
    <source>
        <dbReference type="PROSITE-ProRule" id="PRU00169"/>
    </source>
</evidence>
<dbReference type="PANTHER" id="PTHR43214">
    <property type="entry name" value="TWO-COMPONENT RESPONSE REGULATOR"/>
    <property type="match status" value="1"/>
</dbReference>
<keyword evidence="2" id="KW-0238">DNA-binding</keyword>
<dbReference type="Gene3D" id="3.40.50.2300">
    <property type="match status" value="1"/>
</dbReference>
<evidence type="ECO:0000256" key="2">
    <source>
        <dbReference type="ARBA" id="ARBA00023125"/>
    </source>
</evidence>
<dbReference type="Pfam" id="PF00196">
    <property type="entry name" value="GerE"/>
    <property type="match status" value="1"/>
</dbReference>